<dbReference type="Proteomes" id="UP000580891">
    <property type="component" value="Unassembled WGS sequence"/>
</dbReference>
<dbReference type="AlphaFoldDB" id="A0A7V9Z116"/>
<proteinExistence type="predicted"/>
<name>A0A7V9Z116_9BACL</name>
<sequence length="139" mass="16390">MEKVVWKLKIVYAATKEQEKYINCLINYIYSNIFPHYFDDEKIMEFENLGVLSLHSEHISYNGTMKEAFQIISSLQSLIAIIEALEPNYIGEHHRKLFQRNIRLLGRYGISFPFLIDQFANGRKEVLSIYSQPANQWLI</sequence>
<evidence type="ECO:0008006" key="3">
    <source>
        <dbReference type="Google" id="ProtNLM"/>
    </source>
</evidence>
<dbReference type="Pfam" id="PF17326">
    <property type="entry name" value="DUF5365"/>
    <property type="match status" value="1"/>
</dbReference>
<evidence type="ECO:0000313" key="2">
    <source>
        <dbReference type="Proteomes" id="UP000580891"/>
    </source>
</evidence>
<organism evidence="1 2">
    <name type="scientific">[Anoxybacillus] calidus</name>
    <dbReference type="NCBI Taxonomy" id="575178"/>
    <lineage>
        <taxon>Bacteria</taxon>
        <taxon>Bacillati</taxon>
        <taxon>Bacillota</taxon>
        <taxon>Bacilli</taxon>
        <taxon>Bacillales</taxon>
        <taxon>Anoxybacillaceae</taxon>
        <taxon>Paranoxybacillus</taxon>
    </lineage>
</organism>
<comment type="caution">
    <text evidence="1">The sequence shown here is derived from an EMBL/GenBank/DDBJ whole genome shotgun (WGS) entry which is preliminary data.</text>
</comment>
<dbReference type="EMBL" id="JACDUU010000005">
    <property type="protein sequence ID" value="MBA2871910.1"/>
    <property type="molecule type" value="Genomic_DNA"/>
</dbReference>
<protein>
    <recommendedName>
        <fullName evidence="3">YhcU</fullName>
    </recommendedName>
</protein>
<dbReference type="InterPro" id="IPR020355">
    <property type="entry name" value="Uncharacterised_YhcU"/>
</dbReference>
<accession>A0A7V9Z116</accession>
<keyword evidence="2" id="KW-1185">Reference proteome</keyword>
<evidence type="ECO:0000313" key="1">
    <source>
        <dbReference type="EMBL" id="MBA2871910.1"/>
    </source>
</evidence>
<gene>
    <name evidence="1" type="ORF">HNQ85_002200</name>
</gene>
<reference evidence="1 2" key="1">
    <citation type="submission" date="2020-07" db="EMBL/GenBank/DDBJ databases">
        <title>Genomic Encyclopedia of Type Strains, Phase IV (KMG-IV): sequencing the most valuable type-strain genomes for metagenomic binning, comparative biology and taxonomic classification.</title>
        <authorList>
            <person name="Goeker M."/>
        </authorList>
    </citation>
    <scope>NUCLEOTIDE SEQUENCE [LARGE SCALE GENOMIC DNA]</scope>
    <source>
        <strain evidence="1 2">DSM 25220</strain>
    </source>
</reference>